<dbReference type="HOGENOM" id="CLU_1352680_0_0_9"/>
<name>A0A0H2YP39_CLOP1</name>
<protein>
    <recommendedName>
        <fullName evidence="3">DUF1643 domain-containing protein</fullName>
    </recommendedName>
</protein>
<organism evidence="1 2">
    <name type="scientific">Clostridium perfringens (strain ATCC 13124 / DSM 756 / JCM 1290 / NCIMB 6125 / NCTC 8237 / Type A)</name>
    <dbReference type="NCBI Taxonomy" id="195103"/>
    <lineage>
        <taxon>Bacteria</taxon>
        <taxon>Bacillati</taxon>
        <taxon>Bacillota</taxon>
        <taxon>Clostridia</taxon>
        <taxon>Eubacteriales</taxon>
        <taxon>Clostridiaceae</taxon>
        <taxon>Clostridium</taxon>
    </lineage>
</organism>
<sequence>MQKYCKNQNNINILLDHESGRGFKVTFTINEEGESNILVITRAPKSHNAEDLKKELNKAIKYLTNNEDELGIIKEISFVFLFPVIEYSKDVLEEVYNTKGELFLCGNDGFIENGEYLKNDLIIFESLINSSHIIFAWGEPTSKDIRKVYESRLHYLLKGFKVVKNNCFDLKKFYYVGTLTNQGYPRNYSSWSKNLQLNEFEI</sequence>
<dbReference type="KEGG" id="cpf:CPF_2867"/>
<evidence type="ECO:0000313" key="2">
    <source>
        <dbReference type="Proteomes" id="UP000001823"/>
    </source>
</evidence>
<dbReference type="AlphaFoldDB" id="A0A0H2YP39"/>
<accession>A0A0H2YP39</accession>
<dbReference type="Proteomes" id="UP000001823">
    <property type="component" value="Chromosome"/>
</dbReference>
<dbReference type="eggNOG" id="COG4333">
    <property type="taxonomic scope" value="Bacteria"/>
</dbReference>
<evidence type="ECO:0000313" key="1">
    <source>
        <dbReference type="EMBL" id="ABG82523.1"/>
    </source>
</evidence>
<dbReference type="RefSeq" id="WP_003450594.1">
    <property type="nucleotide sequence ID" value="NC_008261.1"/>
</dbReference>
<evidence type="ECO:0008006" key="3">
    <source>
        <dbReference type="Google" id="ProtNLM"/>
    </source>
</evidence>
<dbReference type="PaxDb" id="195103-CPF_2867"/>
<gene>
    <name evidence="1" type="ordered locus">CPF_2867</name>
</gene>
<dbReference type="EMBL" id="CP000246">
    <property type="protein sequence ID" value="ABG82523.1"/>
    <property type="molecule type" value="Genomic_DNA"/>
</dbReference>
<proteinExistence type="predicted"/>
<reference evidence="1 2" key="1">
    <citation type="journal article" date="2006" name="Genome Res.">
        <title>Skewed genomic variability in strains of the toxigenic bacterial pathogen, Clostridium perfringens.</title>
        <authorList>
            <person name="Myers G.S."/>
            <person name="Rasko D.A."/>
            <person name="Cheung J.K."/>
            <person name="Ravel J."/>
            <person name="Seshadri R."/>
            <person name="Deboy R.T."/>
            <person name="Ren Q."/>
            <person name="Varga J."/>
            <person name="Awad M.M."/>
            <person name="Brinkac L.M."/>
            <person name="Daugherty S.C."/>
            <person name="Haft D.H."/>
            <person name="Dodson R.J."/>
            <person name="Madupu R."/>
            <person name="Nelson W.C."/>
            <person name="Rosovitz M.J."/>
            <person name="Sullivan S.A."/>
            <person name="Khouri H."/>
            <person name="Dimitrov G.I."/>
            <person name="Watkins K.L."/>
            <person name="Mulligan S."/>
            <person name="Benton J."/>
            <person name="Radune D."/>
            <person name="Fisher D.J."/>
            <person name="Atkins H.S."/>
            <person name="Hiscox T."/>
            <person name="Jost B.H."/>
            <person name="Billington S.J."/>
            <person name="Songer J.G."/>
            <person name="McClane B.A."/>
            <person name="Titball R.W."/>
            <person name="Rood J.I."/>
            <person name="Melville S.B."/>
            <person name="Paulsen I.T."/>
        </authorList>
    </citation>
    <scope>NUCLEOTIDE SEQUENCE [LARGE SCALE GENOMIC DNA]</scope>
    <source>
        <strain evidence="2">ATCC 13124 / DSM 756 / JCM 1290 / NCIMB 6125 / NCTC 8237 / S 107 / Type A</strain>
    </source>
</reference>
<keyword evidence="2" id="KW-1185">Reference proteome</keyword>